<organism evidence="1 2">
    <name type="scientific">Gomphosphaeria aponina SAG 52.96 = DSM 107014</name>
    <dbReference type="NCBI Taxonomy" id="1521640"/>
    <lineage>
        <taxon>Bacteria</taxon>
        <taxon>Bacillati</taxon>
        <taxon>Cyanobacteriota</taxon>
        <taxon>Cyanophyceae</taxon>
        <taxon>Oscillatoriophycideae</taxon>
        <taxon>Chroococcales</taxon>
        <taxon>Gomphosphaeriaceae</taxon>
        <taxon>Gomphosphaeria</taxon>
    </lineage>
</organism>
<evidence type="ECO:0000313" key="2">
    <source>
        <dbReference type="Proteomes" id="UP000767446"/>
    </source>
</evidence>
<evidence type="ECO:0000313" key="1">
    <source>
        <dbReference type="EMBL" id="MBR8829205.1"/>
    </source>
</evidence>
<sequence>MKRTIKILTDGTHIEYDQGKFDAWCVYLIRPNGERIAPRDVEYFTRFQQLGSKYGSESIYQDFVAIYAQTDSIINEKILINITQIAAKYPTDALVIDKLLTIVYGGMVAEENKEKAILKKRIKRLGMHQVLMENLPPAVAANFSKGKKWRELDEECKLRGF</sequence>
<dbReference type="AlphaFoldDB" id="A0A941GTG6"/>
<dbReference type="InterPro" id="IPR054273">
    <property type="entry name" value="DUF7004"/>
</dbReference>
<proteinExistence type="predicted"/>
<gene>
    <name evidence="1" type="ORF">DSM107014_15125</name>
</gene>
<dbReference type="Pfam" id="PF22539">
    <property type="entry name" value="DUF7004"/>
    <property type="match status" value="1"/>
</dbReference>
<dbReference type="EMBL" id="JADQBC010000116">
    <property type="protein sequence ID" value="MBR8829205.1"/>
    <property type="molecule type" value="Genomic_DNA"/>
</dbReference>
<name>A0A941GTG6_9CHRO</name>
<protein>
    <submittedName>
        <fullName evidence="1">Uncharacterized protein</fullName>
    </submittedName>
</protein>
<accession>A0A941GTG6</accession>
<dbReference type="Proteomes" id="UP000767446">
    <property type="component" value="Unassembled WGS sequence"/>
</dbReference>
<reference evidence="1" key="1">
    <citation type="submission" date="2021-02" db="EMBL/GenBank/DDBJ databases">
        <title>Metagenome analyses of Stigonema ocellatum DSM 106950, Chlorogloea purpurea SAG 13.99 and Gomphosphaeria aponina DSM 107014.</title>
        <authorList>
            <person name="Marter P."/>
            <person name="Huang S."/>
        </authorList>
    </citation>
    <scope>NUCLEOTIDE SEQUENCE</scope>
    <source>
        <strain evidence="1">JP213</strain>
    </source>
</reference>
<comment type="caution">
    <text evidence="1">The sequence shown here is derived from an EMBL/GenBank/DDBJ whole genome shotgun (WGS) entry which is preliminary data.</text>
</comment>